<dbReference type="EMBL" id="JBHFFA010000001">
    <property type="protein sequence ID" value="KAL2651355.1"/>
    <property type="molecule type" value="Genomic_DNA"/>
</dbReference>
<comment type="caution">
    <text evidence="2">The sequence shown here is derived from an EMBL/GenBank/DDBJ whole genome shotgun (WGS) entry which is preliminary data.</text>
</comment>
<dbReference type="Proteomes" id="UP001605036">
    <property type="component" value="Unassembled WGS sequence"/>
</dbReference>
<proteinExistence type="predicted"/>
<evidence type="ECO:0008006" key="4">
    <source>
        <dbReference type="Google" id="ProtNLM"/>
    </source>
</evidence>
<feature type="chain" id="PRO_5044755808" description="Secreted protein" evidence="1">
    <location>
        <begin position="26"/>
        <end position="137"/>
    </location>
</feature>
<accession>A0ABD1ZJ44</accession>
<feature type="signal peptide" evidence="1">
    <location>
        <begin position="1"/>
        <end position="25"/>
    </location>
</feature>
<evidence type="ECO:0000256" key="1">
    <source>
        <dbReference type="SAM" id="SignalP"/>
    </source>
</evidence>
<protein>
    <recommendedName>
        <fullName evidence="4">Secreted protein</fullName>
    </recommendedName>
</protein>
<sequence>MVVQSSCFAPIFLLSGLFDCRGTSCHCPFFFSHEICFAMAAHLSATTVGHGATMGSGVLTIACVTSIATCLDFWSTIGPPPVVARTGSSVASLVGLPILSSTDLNSNFKDRISRFRDVIWDSFVVSSSKDSCRPPPV</sequence>
<keyword evidence="1" id="KW-0732">Signal</keyword>
<evidence type="ECO:0000313" key="3">
    <source>
        <dbReference type="Proteomes" id="UP001605036"/>
    </source>
</evidence>
<gene>
    <name evidence="2" type="ORF">R1flu_019483</name>
</gene>
<organism evidence="2 3">
    <name type="scientific">Riccia fluitans</name>
    <dbReference type="NCBI Taxonomy" id="41844"/>
    <lineage>
        <taxon>Eukaryota</taxon>
        <taxon>Viridiplantae</taxon>
        <taxon>Streptophyta</taxon>
        <taxon>Embryophyta</taxon>
        <taxon>Marchantiophyta</taxon>
        <taxon>Marchantiopsida</taxon>
        <taxon>Marchantiidae</taxon>
        <taxon>Marchantiales</taxon>
        <taxon>Ricciaceae</taxon>
        <taxon>Riccia</taxon>
    </lineage>
</organism>
<keyword evidence="3" id="KW-1185">Reference proteome</keyword>
<name>A0ABD1ZJ44_9MARC</name>
<evidence type="ECO:0000313" key="2">
    <source>
        <dbReference type="EMBL" id="KAL2651355.1"/>
    </source>
</evidence>
<dbReference type="AlphaFoldDB" id="A0ABD1ZJ44"/>
<reference evidence="2 3" key="1">
    <citation type="submission" date="2024-09" db="EMBL/GenBank/DDBJ databases">
        <title>Chromosome-scale assembly of Riccia fluitans.</title>
        <authorList>
            <person name="Paukszto L."/>
            <person name="Sawicki J."/>
            <person name="Karawczyk K."/>
            <person name="Piernik-Szablinska J."/>
            <person name="Szczecinska M."/>
            <person name="Mazdziarz M."/>
        </authorList>
    </citation>
    <scope>NUCLEOTIDE SEQUENCE [LARGE SCALE GENOMIC DNA]</scope>
    <source>
        <strain evidence="2">Rf_01</strain>
        <tissue evidence="2">Aerial parts of the thallus</tissue>
    </source>
</reference>